<dbReference type="InterPro" id="IPR032774">
    <property type="entry name" value="WG_beta_rep"/>
</dbReference>
<organism evidence="1 2">
    <name type="scientific">Bacteroides uniformis</name>
    <dbReference type="NCBI Taxonomy" id="820"/>
    <lineage>
        <taxon>Bacteria</taxon>
        <taxon>Pseudomonadati</taxon>
        <taxon>Bacteroidota</taxon>
        <taxon>Bacteroidia</taxon>
        <taxon>Bacteroidales</taxon>
        <taxon>Bacteroidaceae</taxon>
        <taxon>Bacteroides</taxon>
    </lineage>
</organism>
<dbReference type="Pfam" id="PF14903">
    <property type="entry name" value="WG_beta_rep"/>
    <property type="match status" value="9"/>
</dbReference>
<accession>A0A174LSQ9</accession>
<name>A0A174LSQ9_BACUN</name>
<dbReference type="EMBL" id="CZBF01000001">
    <property type="protein sequence ID" value="CUP25637.1"/>
    <property type="molecule type" value="Genomic_DNA"/>
</dbReference>
<reference evidence="1 2" key="1">
    <citation type="submission" date="2015-09" db="EMBL/GenBank/DDBJ databases">
        <authorList>
            <consortium name="Pathogen Informatics"/>
        </authorList>
    </citation>
    <scope>NUCLEOTIDE SEQUENCE [LARGE SCALE GENOMIC DNA]</scope>
    <source>
        <strain evidence="1 2">2789STDY5834942</strain>
    </source>
</reference>
<dbReference type="PANTHER" id="PTHR37841">
    <property type="entry name" value="GLR2918 PROTEIN"/>
    <property type="match status" value="1"/>
</dbReference>
<dbReference type="RefSeq" id="WP_081030660.1">
    <property type="nucleotide sequence ID" value="NZ_CZBF01000001.1"/>
</dbReference>
<proteinExistence type="predicted"/>
<gene>
    <name evidence="1" type="ORF">ERS852554_00123</name>
</gene>
<dbReference type="Proteomes" id="UP000095788">
    <property type="component" value="Unassembled WGS sequence"/>
</dbReference>
<sequence length="769" mass="87363">METTNILSLSRNNEELALKMNSNNYLVLHSSLYVGYFFETAMLLLLLTLIGCSSNPKEIKITEEFSKSIQKYDEIANFSEGLARVKGVEGYGFIDRNGVEVILCSSIYDNVEHFSNGLAQVWKMDKGVGFINKDGVEIIPCGLKYDRIESFVDGLARVDKDMKYGFIDTRGREVIPLEYDYAENFSEGLAKVVRNDKWGMINKQGIEVVLCQYDKTGDFNEGMAIVSLNGKYGVVDALGKEIVSCKYDIIERFSEGVASFKNYGGDNGYIDKEGNEIINLGKRKMGGSFSGGLAIIHFLGEVKSKVGFIDLKGNEVIAPKYDYAQSFSEGLAVVEMNGRAGFIDMKGNEVISLEYESAFRFEEGLAMVKKNGRYGFIDKYGKEVIPLIYENIPYSFSDGLAKVKREGKWGYVNNQGEEVVACLYDDIASFSEGLARAEINGKYGFVDKYGNDTFDKKEDLQIEMKEKEIQDLENENMSQNYYIIQMGGKSGISNGKKDEIIPLIYDCIGYSIEDGRDDFFIVQVGGKMGVVNKEHKIIVPIQYDEVRYDKIMFHDFFMVEFQNKKGLYDKDGFNVVPCEYDYINITSTGYPYGIFSVRQNDKFGCVVNGKERIPCNYYSVIITDDYIVTSLQGELNPQRAMYIGNKYQVYENGYQISERGYAYNNEMINSVDSEYSTSNEEMNIDDELTMKLLQREKEIRSAVDELARLGDSPSLSVNEVLKIQLLKQTIVRNYDEALNIAQQTGDKDLVREYERRRDKTVRALQMMKR</sequence>
<dbReference type="SUPFAM" id="SSF69360">
    <property type="entry name" value="Cell wall binding repeat"/>
    <property type="match status" value="1"/>
</dbReference>
<evidence type="ECO:0000313" key="2">
    <source>
        <dbReference type="Proteomes" id="UP000095788"/>
    </source>
</evidence>
<protein>
    <submittedName>
        <fullName evidence="1">KWG repeat-containing protein</fullName>
    </submittedName>
</protein>
<dbReference type="AlphaFoldDB" id="A0A174LSQ9"/>
<dbReference type="PANTHER" id="PTHR37841:SF1">
    <property type="entry name" value="DUF3298 DOMAIN-CONTAINING PROTEIN"/>
    <property type="match status" value="1"/>
</dbReference>
<evidence type="ECO:0000313" key="1">
    <source>
        <dbReference type="EMBL" id="CUP25637.1"/>
    </source>
</evidence>